<keyword evidence="1" id="KW-0812">Transmembrane</keyword>
<evidence type="ECO:0000256" key="1">
    <source>
        <dbReference type="SAM" id="Phobius"/>
    </source>
</evidence>
<dbReference type="InParanoid" id="A0A517SJU6"/>
<sequence>MRRSTTACSQSRFRVCLWGFAIGAAGPVALAIKMWHDLGAYIASVQADGHGSVCGLPAIVPIFTFVVVAPVCGLFSAAIAPGIVWLWTSCAVVPRDDDRDMPDE</sequence>
<keyword evidence="1" id="KW-1133">Transmembrane helix</keyword>
<evidence type="ECO:0000313" key="3">
    <source>
        <dbReference type="Proteomes" id="UP000315700"/>
    </source>
</evidence>
<name>A0A517SJU6_9PLAN</name>
<reference evidence="2 3" key="1">
    <citation type="submission" date="2019-02" db="EMBL/GenBank/DDBJ databases">
        <title>Deep-cultivation of Planctomycetes and their phenomic and genomic characterization uncovers novel biology.</title>
        <authorList>
            <person name="Wiegand S."/>
            <person name="Jogler M."/>
            <person name="Boedeker C."/>
            <person name="Pinto D."/>
            <person name="Vollmers J."/>
            <person name="Rivas-Marin E."/>
            <person name="Kohn T."/>
            <person name="Peeters S.H."/>
            <person name="Heuer A."/>
            <person name="Rast P."/>
            <person name="Oberbeckmann S."/>
            <person name="Bunk B."/>
            <person name="Jeske O."/>
            <person name="Meyerdierks A."/>
            <person name="Storesund J.E."/>
            <person name="Kallscheuer N."/>
            <person name="Luecker S."/>
            <person name="Lage O.M."/>
            <person name="Pohl T."/>
            <person name="Merkel B.J."/>
            <person name="Hornburger P."/>
            <person name="Mueller R.-W."/>
            <person name="Bruemmer F."/>
            <person name="Labrenz M."/>
            <person name="Spormann A.M."/>
            <person name="Op den Camp H."/>
            <person name="Overmann J."/>
            <person name="Amann R."/>
            <person name="Jetten M.S.M."/>
            <person name="Mascher T."/>
            <person name="Medema M.H."/>
            <person name="Devos D.P."/>
            <person name="Kaster A.-K."/>
            <person name="Ovreas L."/>
            <person name="Rohde M."/>
            <person name="Galperin M.Y."/>
            <person name="Jogler C."/>
        </authorList>
    </citation>
    <scope>NUCLEOTIDE SEQUENCE [LARGE SCALE GENOMIC DNA]</scope>
    <source>
        <strain evidence="2 3">Pan44</strain>
    </source>
</reference>
<feature type="transmembrane region" description="Helical" evidence="1">
    <location>
        <begin position="55"/>
        <end position="87"/>
    </location>
</feature>
<evidence type="ECO:0000313" key="2">
    <source>
        <dbReference type="EMBL" id="QDT56403.1"/>
    </source>
</evidence>
<dbReference type="AlphaFoldDB" id="A0A517SJU6"/>
<protein>
    <submittedName>
        <fullName evidence="2">Uncharacterized protein</fullName>
    </submittedName>
</protein>
<keyword evidence="1" id="KW-0472">Membrane</keyword>
<proteinExistence type="predicted"/>
<accession>A0A517SJU6</accession>
<dbReference type="KEGG" id="ccos:Pan44_44570"/>
<dbReference type="Proteomes" id="UP000315700">
    <property type="component" value="Chromosome"/>
</dbReference>
<keyword evidence="3" id="KW-1185">Reference proteome</keyword>
<dbReference type="EMBL" id="CP036271">
    <property type="protein sequence ID" value="QDT56403.1"/>
    <property type="molecule type" value="Genomic_DNA"/>
</dbReference>
<gene>
    <name evidence="2" type="ORF">Pan44_44570</name>
</gene>
<dbReference type="RefSeq" id="WP_145033858.1">
    <property type="nucleotide sequence ID" value="NZ_CP036271.1"/>
</dbReference>
<organism evidence="2 3">
    <name type="scientific">Caulifigura coniformis</name>
    <dbReference type="NCBI Taxonomy" id="2527983"/>
    <lineage>
        <taxon>Bacteria</taxon>
        <taxon>Pseudomonadati</taxon>
        <taxon>Planctomycetota</taxon>
        <taxon>Planctomycetia</taxon>
        <taxon>Planctomycetales</taxon>
        <taxon>Planctomycetaceae</taxon>
        <taxon>Caulifigura</taxon>
    </lineage>
</organism>